<dbReference type="EMBL" id="JARXVH010000010">
    <property type="protein sequence ID" value="MDH6218637.1"/>
    <property type="molecule type" value="Genomic_DNA"/>
</dbReference>
<proteinExistence type="predicted"/>
<accession>A0ABT6LQU9</accession>
<dbReference type="InterPro" id="IPR058502">
    <property type="entry name" value="PLL-like_beta-prop"/>
</dbReference>
<dbReference type="Gene3D" id="2.120.10.70">
    <property type="entry name" value="Fucose-specific lectin"/>
    <property type="match status" value="1"/>
</dbReference>
<keyword evidence="3" id="KW-1185">Reference proteome</keyword>
<reference evidence="2 3" key="1">
    <citation type="submission" date="2023-04" db="EMBL/GenBank/DDBJ databases">
        <title>Forest soil microbial communities from Buena Vista Peninsula, Colon Province, Panama.</title>
        <authorList>
            <person name="Bouskill N."/>
        </authorList>
    </citation>
    <scope>NUCLEOTIDE SEQUENCE [LARGE SCALE GENOMIC DNA]</scope>
    <source>
        <strain evidence="2 3">GGS1</strain>
    </source>
</reference>
<evidence type="ECO:0000313" key="3">
    <source>
        <dbReference type="Proteomes" id="UP001160499"/>
    </source>
</evidence>
<dbReference type="InterPro" id="IPR019026">
    <property type="entry name" value="Peptidase_M64_IgA"/>
</dbReference>
<organism evidence="2 3">
    <name type="scientific">Streptomyces pseudovenezuelae</name>
    <dbReference type="NCBI Taxonomy" id="67350"/>
    <lineage>
        <taxon>Bacteria</taxon>
        <taxon>Bacillati</taxon>
        <taxon>Actinomycetota</taxon>
        <taxon>Actinomycetes</taxon>
        <taxon>Kitasatosporales</taxon>
        <taxon>Streptomycetaceae</taxon>
        <taxon>Streptomyces</taxon>
        <taxon>Streptomyces aurantiacus group</taxon>
    </lineage>
</organism>
<dbReference type="RefSeq" id="WP_280879497.1">
    <property type="nucleotide sequence ID" value="NZ_JARXVH010000010.1"/>
</dbReference>
<dbReference type="SUPFAM" id="SSF89372">
    <property type="entry name" value="Fucose-specific lectin"/>
    <property type="match status" value="1"/>
</dbReference>
<comment type="caution">
    <text evidence="2">The sequence shown here is derived from an EMBL/GenBank/DDBJ whole genome shotgun (WGS) entry which is preliminary data.</text>
</comment>
<dbReference type="Pfam" id="PF26607">
    <property type="entry name" value="DUF8189"/>
    <property type="match status" value="1"/>
</dbReference>
<name>A0ABT6LQU9_9ACTN</name>
<dbReference type="Proteomes" id="UP001160499">
    <property type="component" value="Unassembled WGS sequence"/>
</dbReference>
<dbReference type="InterPro" id="IPR024079">
    <property type="entry name" value="MetalloPept_cat_dom_sf"/>
</dbReference>
<sequence>MTTTDGTVQGRTQIFGSAPPNRAFSVVLLGDGFTAAQQTDFETVCKEFVDALIATPPYDELAPAINIWRVNVTSTDSGADDPASAPGGTGATARTYFDSTFGGNGIRRLLVCNNSTVLQTAAAQVPEFSVAIVVVNSTVYGGSGGSVGTYSLAAGATEIALHEIGHTAYGLADEYPYYAGGNETGHDHHPAGEPGEPNVTLNTNRTTLKWGWAVAAATALPTMSNPDCATVDNRASTVAAGTVGCFEGAHYYHCGAFRPEHNCKMRELSIPFCRVCRQVIWNRIGPLATLPARDRTPISVVARYPEHLDVFAVASDGRTMSDWWDQSSGWAGWFQLSGGFASPGGTGSPITSVARYSGHLDLFVVGTDNRVYSSWWDRSSGWAPWFRVGSLVARPGSTVNVVSRYSDHLDLFTTASDGRTMSTWWDARTGWAADWFQIGGGVAANGASVTAVARHPFHLDVFTVGTDNRVYSAWWDDRTGWSAWFPLPGISCRPDSTVTAVARHPDHLDLFTTASDGKIMSTWWDARGGWASWFQIAGGVASAGSPVTAVVRYTNHMDLFVVGTDNRVYSTWWHDTTGWAAWFNVSGGLAKPGSQIAALSRVTEHLDVFSVGTDGLVQSTWWDGTGGWAAGWFRLAIS</sequence>
<protein>
    <recommendedName>
        <fullName evidence="1">PLL-like beta propeller domain-containing protein</fullName>
    </recommendedName>
</protein>
<dbReference type="CDD" id="cd22954">
    <property type="entry name" value="PLL_lectin"/>
    <property type="match status" value="1"/>
</dbReference>
<feature type="domain" description="PLL-like beta propeller" evidence="1">
    <location>
        <begin position="298"/>
        <end position="632"/>
    </location>
</feature>
<dbReference type="Pfam" id="PF09471">
    <property type="entry name" value="Peptidase_M64"/>
    <property type="match status" value="2"/>
</dbReference>
<gene>
    <name evidence="2" type="ORF">M2283_005971</name>
</gene>
<evidence type="ECO:0000313" key="2">
    <source>
        <dbReference type="EMBL" id="MDH6218637.1"/>
    </source>
</evidence>
<evidence type="ECO:0000259" key="1">
    <source>
        <dbReference type="Pfam" id="PF26607"/>
    </source>
</evidence>
<dbReference type="Gene3D" id="3.40.390.10">
    <property type="entry name" value="Collagenase (Catalytic Domain)"/>
    <property type="match status" value="1"/>
</dbReference>